<dbReference type="Proteomes" id="UP000295192">
    <property type="component" value="Unassembled WGS sequence"/>
</dbReference>
<reference evidence="2 3" key="1">
    <citation type="journal article" date="2019" name="J. Hered.">
        <title>An Improved Genome Assembly for Drosophila navojoa, the Basal Species in the mojavensis Cluster.</title>
        <authorList>
            <person name="Vanderlinde T."/>
            <person name="Dupim E.G."/>
            <person name="Nazario-Yepiz N.O."/>
            <person name="Carvalho A.B."/>
        </authorList>
    </citation>
    <scope>NUCLEOTIDE SEQUENCE [LARGE SCALE GENOMIC DNA]</scope>
    <source>
        <strain evidence="2">Navoj_Jal97</strain>
        <tissue evidence="2">Whole organism</tissue>
    </source>
</reference>
<evidence type="ECO:0000313" key="2">
    <source>
        <dbReference type="EMBL" id="TDG51857.1"/>
    </source>
</evidence>
<dbReference type="EMBL" id="LSRL02000007">
    <property type="protein sequence ID" value="TDG51857.1"/>
    <property type="molecule type" value="Genomic_DNA"/>
</dbReference>
<organism evidence="2 3">
    <name type="scientific">Drosophila navojoa</name>
    <name type="common">Fruit fly</name>
    <dbReference type="NCBI Taxonomy" id="7232"/>
    <lineage>
        <taxon>Eukaryota</taxon>
        <taxon>Metazoa</taxon>
        <taxon>Ecdysozoa</taxon>
        <taxon>Arthropoda</taxon>
        <taxon>Hexapoda</taxon>
        <taxon>Insecta</taxon>
        <taxon>Pterygota</taxon>
        <taxon>Neoptera</taxon>
        <taxon>Endopterygota</taxon>
        <taxon>Diptera</taxon>
        <taxon>Brachycera</taxon>
        <taxon>Muscomorpha</taxon>
        <taxon>Ephydroidea</taxon>
        <taxon>Drosophilidae</taxon>
        <taxon>Drosophila</taxon>
    </lineage>
</organism>
<keyword evidence="1" id="KW-1133">Transmembrane helix</keyword>
<keyword evidence="1" id="KW-0472">Membrane</keyword>
<evidence type="ECO:0000256" key="1">
    <source>
        <dbReference type="SAM" id="Phobius"/>
    </source>
</evidence>
<protein>
    <submittedName>
        <fullName evidence="2">Uncharacterized protein</fullName>
    </submittedName>
</protein>
<evidence type="ECO:0000313" key="3">
    <source>
        <dbReference type="Proteomes" id="UP000295192"/>
    </source>
</evidence>
<accession>A0A484BSU8</accession>
<keyword evidence="1" id="KW-0812">Transmembrane</keyword>
<feature type="transmembrane region" description="Helical" evidence="1">
    <location>
        <begin position="66"/>
        <end position="84"/>
    </location>
</feature>
<feature type="transmembrane region" description="Helical" evidence="1">
    <location>
        <begin position="36"/>
        <end position="54"/>
    </location>
</feature>
<sequence>MLSTKRTELFIGLLAMGVAMLTSSFANNYEAAEIHRYLMMMQFAATCVLLFGVLKAHQQHKDKCMLFWLLTTACLFFGLIFYGISRWQIAVLYMLIIMYNHYVAVTLGPLEAVAVAAPRQTEPTKEQLAKLNGQV</sequence>
<comment type="caution">
    <text evidence="2">The sequence shown here is derived from an EMBL/GenBank/DDBJ whole genome shotgun (WGS) entry which is preliminary data.</text>
</comment>
<keyword evidence="3" id="KW-1185">Reference proteome</keyword>
<feature type="transmembrane region" description="Helical" evidence="1">
    <location>
        <begin position="90"/>
        <end position="110"/>
    </location>
</feature>
<proteinExistence type="predicted"/>
<name>A0A484BSU8_DRONA</name>
<dbReference type="AlphaFoldDB" id="A0A484BSU8"/>
<gene>
    <name evidence="2" type="ORF">AWZ03_001917</name>
</gene>
<dbReference type="OMA" id="IIMYNHY"/>